<keyword evidence="5" id="KW-0460">Magnesium</keyword>
<dbReference type="GO" id="GO:0016868">
    <property type="term" value="F:intramolecular phosphotransferase activity"/>
    <property type="evidence" value="ECO:0007669"/>
    <property type="project" value="InterPro"/>
</dbReference>
<dbReference type="InterPro" id="IPR005841">
    <property type="entry name" value="Alpha-D-phosphohexomutase_SF"/>
</dbReference>
<feature type="domain" description="Alpha-D-phosphohexomutase alpha/beta/alpha" evidence="9">
    <location>
        <begin position="154"/>
        <end position="253"/>
    </location>
</feature>
<dbReference type="InterPro" id="IPR036900">
    <property type="entry name" value="A-D-PHexomutase_C_sf"/>
</dbReference>
<evidence type="ECO:0000313" key="12">
    <source>
        <dbReference type="Proteomes" id="UP000028492"/>
    </source>
</evidence>
<evidence type="ECO:0000256" key="2">
    <source>
        <dbReference type="ARBA" id="ARBA00010231"/>
    </source>
</evidence>
<feature type="domain" description="Alpha-D-phosphohexomutase C-terminal" evidence="7">
    <location>
        <begin position="372"/>
        <end position="446"/>
    </location>
</feature>
<dbReference type="InterPro" id="IPR016055">
    <property type="entry name" value="A-D-PHexomutase_a/b/a-I/II/III"/>
</dbReference>
<dbReference type="Proteomes" id="UP000028492">
    <property type="component" value="Chromosome"/>
</dbReference>
<evidence type="ECO:0000256" key="3">
    <source>
        <dbReference type="ARBA" id="ARBA00022553"/>
    </source>
</evidence>
<keyword evidence="3" id="KW-0597">Phosphoprotein</keyword>
<dbReference type="InterPro" id="IPR005843">
    <property type="entry name" value="A-D-PHexomutase_C"/>
</dbReference>
<dbReference type="NCBIfam" id="NF007088">
    <property type="entry name" value="PRK09542.1"/>
    <property type="match status" value="1"/>
</dbReference>
<evidence type="ECO:0000256" key="6">
    <source>
        <dbReference type="ARBA" id="ARBA00023235"/>
    </source>
</evidence>
<keyword evidence="12" id="KW-1185">Reference proteome</keyword>
<gene>
    <name evidence="11" type="ORF">AJAP_04985</name>
</gene>
<dbReference type="KEGG" id="aja:AJAP_04985"/>
<dbReference type="PANTHER" id="PTHR43771:SF1">
    <property type="entry name" value="PHOSPHOMANNOMUTASE"/>
    <property type="match status" value="1"/>
</dbReference>
<feature type="domain" description="Alpha-D-phosphohexomutase alpha/beta/alpha" evidence="10">
    <location>
        <begin position="261"/>
        <end position="367"/>
    </location>
</feature>
<evidence type="ECO:0000259" key="9">
    <source>
        <dbReference type="Pfam" id="PF02879"/>
    </source>
</evidence>
<dbReference type="Gene3D" id="3.30.310.50">
    <property type="entry name" value="Alpha-D-phosphohexomutase, C-terminal domain"/>
    <property type="match status" value="1"/>
</dbReference>
<dbReference type="CDD" id="cd03089">
    <property type="entry name" value="PMM_PGM"/>
    <property type="match status" value="1"/>
</dbReference>
<reference evidence="11 12" key="1">
    <citation type="journal article" date="2014" name="J. Biotechnol.">
        <title>Complete genome sequence of the actinobacterium Amycolatopsis japonica MG417-CF17(T) (=DSM 44213T) producing (S,S)-N,N'-ethylenediaminedisuccinic acid.</title>
        <authorList>
            <person name="Stegmann E."/>
            <person name="Albersmeier A."/>
            <person name="Spohn M."/>
            <person name="Gert H."/>
            <person name="Weber T."/>
            <person name="Wohlleben W."/>
            <person name="Kalinowski J."/>
            <person name="Ruckert C."/>
        </authorList>
    </citation>
    <scope>NUCLEOTIDE SEQUENCE [LARGE SCALE GENOMIC DNA]</scope>
    <source>
        <strain evidence="12">MG417-CF17 (DSM 44213)</strain>
    </source>
</reference>
<dbReference type="RefSeq" id="WP_038508554.1">
    <property type="nucleotide sequence ID" value="NZ_CP008953.1"/>
</dbReference>
<evidence type="ECO:0000259" key="10">
    <source>
        <dbReference type="Pfam" id="PF02880"/>
    </source>
</evidence>
<dbReference type="AlphaFoldDB" id="A0A075UIL2"/>
<feature type="domain" description="Alpha-D-phosphohexomutase alpha/beta/alpha" evidence="8">
    <location>
        <begin position="8"/>
        <end position="134"/>
    </location>
</feature>
<dbReference type="SUPFAM" id="SSF55957">
    <property type="entry name" value="Phosphoglucomutase, C-terminal domain"/>
    <property type="match status" value="1"/>
</dbReference>
<dbReference type="InterPro" id="IPR005845">
    <property type="entry name" value="A-D-PHexomutase_a/b/a-II"/>
</dbReference>
<evidence type="ECO:0000256" key="1">
    <source>
        <dbReference type="ARBA" id="ARBA00001946"/>
    </source>
</evidence>
<dbReference type="PANTHER" id="PTHR43771">
    <property type="entry name" value="PHOSPHOMANNOMUTASE"/>
    <property type="match status" value="1"/>
</dbReference>
<dbReference type="STRING" id="208439.AJAP_04985"/>
<dbReference type="EMBL" id="CP008953">
    <property type="protein sequence ID" value="AIG73917.1"/>
    <property type="molecule type" value="Genomic_DNA"/>
</dbReference>
<dbReference type="Gene3D" id="3.40.120.10">
    <property type="entry name" value="Alpha-D-Glucose-1,6-Bisphosphate, subunit A, domain 3"/>
    <property type="match status" value="3"/>
</dbReference>
<comment type="cofactor">
    <cofactor evidence="1">
        <name>Mg(2+)</name>
        <dbReference type="ChEBI" id="CHEBI:18420"/>
    </cofactor>
</comment>
<evidence type="ECO:0008006" key="13">
    <source>
        <dbReference type="Google" id="ProtNLM"/>
    </source>
</evidence>
<dbReference type="SUPFAM" id="SSF53738">
    <property type="entry name" value="Phosphoglucomutase, first 3 domains"/>
    <property type="match status" value="3"/>
</dbReference>
<dbReference type="InterPro" id="IPR005844">
    <property type="entry name" value="A-D-PHexomutase_a/b/a-I"/>
</dbReference>
<name>A0A075UIL2_9PSEU</name>
<dbReference type="PRINTS" id="PR00509">
    <property type="entry name" value="PGMPMM"/>
</dbReference>
<evidence type="ECO:0000256" key="4">
    <source>
        <dbReference type="ARBA" id="ARBA00022723"/>
    </source>
</evidence>
<dbReference type="Pfam" id="PF02879">
    <property type="entry name" value="PGM_PMM_II"/>
    <property type="match status" value="1"/>
</dbReference>
<dbReference type="GO" id="GO:0046872">
    <property type="term" value="F:metal ion binding"/>
    <property type="evidence" value="ECO:0007669"/>
    <property type="project" value="UniProtKB-KW"/>
</dbReference>
<evidence type="ECO:0000256" key="5">
    <source>
        <dbReference type="ARBA" id="ARBA00022842"/>
    </source>
</evidence>
<dbReference type="Pfam" id="PF02878">
    <property type="entry name" value="PGM_PMM_I"/>
    <property type="match status" value="1"/>
</dbReference>
<dbReference type="eggNOG" id="COG1109">
    <property type="taxonomic scope" value="Bacteria"/>
</dbReference>
<organism evidence="11 12">
    <name type="scientific">Amycolatopsis japonica</name>
    <dbReference type="NCBI Taxonomy" id="208439"/>
    <lineage>
        <taxon>Bacteria</taxon>
        <taxon>Bacillati</taxon>
        <taxon>Actinomycetota</taxon>
        <taxon>Actinomycetes</taxon>
        <taxon>Pseudonocardiales</taxon>
        <taxon>Pseudonocardiaceae</taxon>
        <taxon>Amycolatopsis</taxon>
        <taxon>Amycolatopsis japonica group</taxon>
    </lineage>
</organism>
<evidence type="ECO:0000313" key="11">
    <source>
        <dbReference type="EMBL" id="AIG73917.1"/>
    </source>
</evidence>
<evidence type="ECO:0000259" key="7">
    <source>
        <dbReference type="Pfam" id="PF00408"/>
    </source>
</evidence>
<keyword evidence="6" id="KW-0413">Isomerase</keyword>
<dbReference type="InterPro" id="IPR005846">
    <property type="entry name" value="A-D-PHexomutase_a/b/a-III"/>
</dbReference>
<dbReference type="Pfam" id="PF00408">
    <property type="entry name" value="PGM_PMM_IV"/>
    <property type="match status" value="1"/>
</dbReference>
<dbReference type="HOGENOM" id="CLU_016950_9_2_11"/>
<comment type="similarity">
    <text evidence="2">Belongs to the phosphohexose mutase family.</text>
</comment>
<keyword evidence="4" id="KW-0479">Metal-binding</keyword>
<sequence length="451" mass="47598">MPDLSGIVKAYDIRGVVGEQLDAALVRDLGSAFALLIKPESDSVVIGHDMRDSSPELAAAFADGVTSQGLDVVSIGLASTDQLYFASGSLNLPGAMFTASHNPAKYNGIKLCRSGAAPVGQDSGLAEIRDTVEQGVPAFAGQRGSVTEQDVLADYAAYLRKLVDLSGSRPLKVVVDAGNGMGGYTVPTVFAGLPLEIVPMYFELDGNFPNHEANPLDPKNIVDLQAKVREEGADAGLAFDGDADRCFVVDERGEPVSPSAITALVAIRELEKEPGGTIIHNLITSKGVPEIVAEHGGKPVRTRVGHSFIKAEMAKTGAIFGGEHSAHYYFRDFWRADTGMLAALHVLAALGEQAGPLSELTAEYSRYAASGEINSTVDDQVARMIAVKDAFGARDGVEIDELDGLTVQLPGGGWFNLRPSNTEPLLRLNVEAADAEAVRALTEDVLAIVRG</sequence>
<protein>
    <recommendedName>
        <fullName evidence="13">Phosphomannomutase</fullName>
    </recommendedName>
</protein>
<dbReference type="GO" id="GO:0005975">
    <property type="term" value="P:carbohydrate metabolic process"/>
    <property type="evidence" value="ECO:0007669"/>
    <property type="project" value="InterPro"/>
</dbReference>
<proteinExistence type="inferred from homology"/>
<dbReference type="Pfam" id="PF02880">
    <property type="entry name" value="PGM_PMM_III"/>
    <property type="match status" value="1"/>
</dbReference>
<accession>A0A075UIL2</accession>
<evidence type="ECO:0000259" key="8">
    <source>
        <dbReference type="Pfam" id="PF02878"/>
    </source>
</evidence>